<dbReference type="AlphaFoldDB" id="A0A1G2BTN0"/>
<feature type="transmembrane region" description="Helical" evidence="1">
    <location>
        <begin position="104"/>
        <end position="130"/>
    </location>
</feature>
<feature type="transmembrane region" description="Helical" evidence="1">
    <location>
        <begin position="67"/>
        <end position="92"/>
    </location>
</feature>
<dbReference type="NCBIfam" id="TIGR01906">
    <property type="entry name" value="integ_TIGR01906"/>
    <property type="match status" value="1"/>
</dbReference>
<protein>
    <recommendedName>
        <fullName evidence="4">TIGR01906 family membrane protein</fullName>
    </recommendedName>
</protein>
<dbReference type="Pfam" id="PF07314">
    <property type="entry name" value="Lit"/>
    <property type="match status" value="1"/>
</dbReference>
<dbReference type="InterPro" id="IPR010178">
    <property type="entry name" value="Lit"/>
</dbReference>
<organism evidence="2 3">
    <name type="scientific">Candidatus Komeilibacteria bacterium RIFCSPLOWO2_01_FULL_53_11</name>
    <dbReference type="NCBI Taxonomy" id="1798552"/>
    <lineage>
        <taxon>Bacteria</taxon>
        <taxon>Candidatus Komeiliibacteriota</taxon>
    </lineage>
</organism>
<evidence type="ECO:0008006" key="4">
    <source>
        <dbReference type="Google" id="ProtNLM"/>
    </source>
</evidence>
<feature type="transmembrane region" description="Helical" evidence="1">
    <location>
        <begin position="161"/>
        <end position="182"/>
    </location>
</feature>
<proteinExistence type="predicted"/>
<sequence>MLVLFVMARSAGLHDMLARSVSSGGAIEAIGYDSVRREVTEYLFGHGELAATIFSAREIVHMHDVRILFMSLTIVLAMGAVVCIGTLLYLRSQGASLANIARRVTAWGLIATVALGSAMTLFFDQLFIWFHQALFMNDYWLLDPAKDIIIRAYPPDFFRQFSILTFFVIIAVYASVWIALAVSKKR</sequence>
<dbReference type="EMBL" id="MHKN01000035">
    <property type="protein sequence ID" value="OGY91710.1"/>
    <property type="molecule type" value="Genomic_DNA"/>
</dbReference>
<keyword evidence="1" id="KW-0472">Membrane</keyword>
<dbReference type="Proteomes" id="UP000177349">
    <property type="component" value="Unassembled WGS sequence"/>
</dbReference>
<name>A0A1G2BTN0_9BACT</name>
<gene>
    <name evidence="2" type="ORF">A3B31_02230</name>
</gene>
<evidence type="ECO:0000313" key="3">
    <source>
        <dbReference type="Proteomes" id="UP000177349"/>
    </source>
</evidence>
<comment type="caution">
    <text evidence="2">The sequence shown here is derived from an EMBL/GenBank/DDBJ whole genome shotgun (WGS) entry which is preliminary data.</text>
</comment>
<reference evidence="2 3" key="1">
    <citation type="journal article" date="2016" name="Nat. Commun.">
        <title>Thousands of microbial genomes shed light on interconnected biogeochemical processes in an aquifer system.</title>
        <authorList>
            <person name="Anantharaman K."/>
            <person name="Brown C.T."/>
            <person name="Hug L.A."/>
            <person name="Sharon I."/>
            <person name="Castelle C.J."/>
            <person name="Probst A.J."/>
            <person name="Thomas B.C."/>
            <person name="Singh A."/>
            <person name="Wilkins M.J."/>
            <person name="Karaoz U."/>
            <person name="Brodie E.L."/>
            <person name="Williams K.H."/>
            <person name="Hubbard S.S."/>
            <person name="Banfield J.F."/>
        </authorList>
    </citation>
    <scope>NUCLEOTIDE SEQUENCE [LARGE SCALE GENOMIC DNA]</scope>
</reference>
<evidence type="ECO:0000256" key="1">
    <source>
        <dbReference type="SAM" id="Phobius"/>
    </source>
</evidence>
<evidence type="ECO:0000313" key="2">
    <source>
        <dbReference type="EMBL" id="OGY91710.1"/>
    </source>
</evidence>
<keyword evidence="1" id="KW-0812">Transmembrane</keyword>
<keyword evidence="1" id="KW-1133">Transmembrane helix</keyword>
<accession>A0A1G2BTN0</accession>